<evidence type="ECO:0000259" key="3">
    <source>
        <dbReference type="Pfam" id="PF13490"/>
    </source>
</evidence>
<comment type="caution">
    <text evidence="4">The sequence shown here is derived from an EMBL/GenBank/DDBJ whole genome shotgun (WGS) entry which is preliminary data.</text>
</comment>
<dbReference type="Proteomes" id="UP001240984">
    <property type="component" value="Unassembled WGS sequence"/>
</dbReference>
<keyword evidence="1" id="KW-0805">Transcription regulation</keyword>
<accession>A0ABT9MPU5</accession>
<reference evidence="4 5" key="1">
    <citation type="submission" date="2023-07" db="EMBL/GenBank/DDBJ databases">
        <title>Sequencing the genomes of 1000 actinobacteria strains.</title>
        <authorList>
            <person name="Klenk H.-P."/>
        </authorList>
    </citation>
    <scope>NUCLEOTIDE SEQUENCE [LARGE SCALE GENOMIC DNA]</scope>
    <source>
        <strain evidence="4 5">DSM 44710</strain>
    </source>
</reference>
<keyword evidence="5" id="KW-1185">Reference proteome</keyword>
<evidence type="ECO:0000313" key="5">
    <source>
        <dbReference type="Proteomes" id="UP001240984"/>
    </source>
</evidence>
<dbReference type="Pfam" id="PF13490">
    <property type="entry name" value="zf-HC2"/>
    <property type="match status" value="1"/>
</dbReference>
<protein>
    <submittedName>
        <fullName evidence="4">Anti-sigma factor RsiW</fullName>
    </submittedName>
</protein>
<evidence type="ECO:0000256" key="2">
    <source>
        <dbReference type="ARBA" id="ARBA00023163"/>
    </source>
</evidence>
<organism evidence="4 5">
    <name type="scientific">Catenuloplanes nepalensis</name>
    <dbReference type="NCBI Taxonomy" id="587533"/>
    <lineage>
        <taxon>Bacteria</taxon>
        <taxon>Bacillati</taxon>
        <taxon>Actinomycetota</taxon>
        <taxon>Actinomycetes</taxon>
        <taxon>Micromonosporales</taxon>
        <taxon>Micromonosporaceae</taxon>
        <taxon>Catenuloplanes</taxon>
    </lineage>
</organism>
<dbReference type="EMBL" id="JAUSRA010000001">
    <property type="protein sequence ID" value="MDP9793435.1"/>
    <property type="molecule type" value="Genomic_DNA"/>
</dbReference>
<sequence>MLIDPPDGHPVAELLGVYYLDALPDSRDGEIEAHLAGCAACRATAAEIVELVAALALVEGAHRAELLDAFGVLDRDRDAPPPSAFARFAPKPVATPGDDLIEDLAAAPDIGPLVRTVRPRNRPPRTRRRALATTGGLFCAALLTAGLAVTSLVRGGGDAPGAEGPYVTAAATGRAGGVSLSVVVSEPVSGEALVQATVSGLDPDEQYQLYATTAGGRTALVAAWVDTGTVQDLSGRLDAVLGDVVSVTVTEPDGGTVVTVDLGAGLGAAVPD</sequence>
<dbReference type="InterPro" id="IPR041916">
    <property type="entry name" value="Anti_sigma_zinc_sf"/>
</dbReference>
<keyword evidence="2" id="KW-0804">Transcription</keyword>
<dbReference type="RefSeq" id="WP_306828476.1">
    <property type="nucleotide sequence ID" value="NZ_JAUSRA010000001.1"/>
</dbReference>
<proteinExistence type="predicted"/>
<gene>
    <name evidence="4" type="ORF">J2S43_001947</name>
</gene>
<name>A0ABT9MPU5_9ACTN</name>
<dbReference type="Gene3D" id="1.10.10.1320">
    <property type="entry name" value="Anti-sigma factor, zinc-finger domain"/>
    <property type="match status" value="1"/>
</dbReference>
<evidence type="ECO:0000256" key="1">
    <source>
        <dbReference type="ARBA" id="ARBA00023015"/>
    </source>
</evidence>
<feature type="domain" description="Putative zinc-finger" evidence="3">
    <location>
        <begin position="11"/>
        <end position="42"/>
    </location>
</feature>
<evidence type="ECO:0000313" key="4">
    <source>
        <dbReference type="EMBL" id="MDP9793435.1"/>
    </source>
</evidence>
<dbReference type="InterPro" id="IPR027383">
    <property type="entry name" value="Znf_put"/>
</dbReference>